<keyword evidence="4" id="KW-1185">Reference proteome</keyword>
<evidence type="ECO:0000313" key="3">
    <source>
        <dbReference type="EMBL" id="KAK8840493.1"/>
    </source>
</evidence>
<dbReference type="EMBL" id="JAPFFF010000045">
    <property type="protein sequence ID" value="KAK8840493.1"/>
    <property type="molecule type" value="Genomic_DNA"/>
</dbReference>
<dbReference type="InterPro" id="IPR011009">
    <property type="entry name" value="Kinase-like_dom_sf"/>
</dbReference>
<dbReference type="PROSITE" id="PS00108">
    <property type="entry name" value="PROTEIN_KINASE_ST"/>
    <property type="match status" value="1"/>
</dbReference>
<sequence>MTSLFLESKNLIRSSNHKLKQIIDNLDIFFVSKDFDFLKNKGISEKFKESPVIVIDSYEVSAFQSKDHHFFILFENTLLIIDQTNLSSLQNLFSTEVTANIYFLSNDKNIFDQKLNIQYSENTCDFILKEEIDNFASSFIIRSKTKQMNQISTKILYCISYLIIKSNKKLSTDRLLKYNNNLSSCSKITADDYIELLTINSTMSSVITLIYHIEKEEVFVVKKMSNSESETSKLKQRETDNYLKLNHPLLPTFIGLIENLNYIIIEFIKGQTLMNIKSIQIDDDDKITIIFELMLIIQFIHSNHFIYRDLKPNNIIIDENKHAVLIDFDRMINSDHLNEVKSFTADFSNDFHAPELNSGKISCKCDIYSIGKIMSYIINESGFSGDKSNIEKMINECTEDDPEKRISLSELMLDFYINYCSQIHIEKLLELYEKYFITLMNTKPLKIIKNIEIDSNIGNVLFQVGTLCFDELDSLEDVSGPLHYLSLASDQNNAFAQFFLSKIFMMDMFFDISKALHYLTLAAGNNIPDAQYILGDILFKGKFIQRDINKAVHYLTLAANQNNPDAQFKLGYIFYTGKFFQRDANKAIHYFSLAADQNHVLSQFWLGTVYLAGEFVACNVNKAI</sequence>
<dbReference type="Pfam" id="PF08238">
    <property type="entry name" value="Sel1"/>
    <property type="match status" value="3"/>
</dbReference>
<gene>
    <name evidence="3" type="ORF">M9Y10_030699</name>
</gene>
<proteinExistence type="inferred from homology"/>
<protein>
    <recommendedName>
        <fullName evidence="2">Protein kinase domain-containing protein</fullName>
    </recommendedName>
</protein>
<dbReference type="InterPro" id="IPR050767">
    <property type="entry name" value="Sel1_AlgK"/>
</dbReference>
<dbReference type="SMART" id="SM00671">
    <property type="entry name" value="SEL1"/>
    <property type="match status" value="3"/>
</dbReference>
<organism evidence="3 4">
    <name type="scientific">Tritrichomonas musculus</name>
    <dbReference type="NCBI Taxonomy" id="1915356"/>
    <lineage>
        <taxon>Eukaryota</taxon>
        <taxon>Metamonada</taxon>
        <taxon>Parabasalia</taxon>
        <taxon>Tritrichomonadida</taxon>
        <taxon>Tritrichomonadidae</taxon>
        <taxon>Tritrichomonas</taxon>
    </lineage>
</organism>
<dbReference type="PANTHER" id="PTHR11102">
    <property type="entry name" value="SEL-1-LIKE PROTEIN"/>
    <property type="match status" value="1"/>
</dbReference>
<dbReference type="CDD" id="cd00180">
    <property type="entry name" value="PKc"/>
    <property type="match status" value="1"/>
</dbReference>
<dbReference type="SUPFAM" id="SSF56112">
    <property type="entry name" value="Protein kinase-like (PK-like)"/>
    <property type="match status" value="1"/>
</dbReference>
<dbReference type="Pfam" id="PF00069">
    <property type="entry name" value="Pkinase"/>
    <property type="match status" value="1"/>
</dbReference>
<dbReference type="InterPro" id="IPR006597">
    <property type="entry name" value="Sel1-like"/>
</dbReference>
<comment type="caution">
    <text evidence="3">The sequence shown here is derived from an EMBL/GenBank/DDBJ whole genome shotgun (WGS) entry which is preliminary data.</text>
</comment>
<dbReference type="InterPro" id="IPR008271">
    <property type="entry name" value="Ser/Thr_kinase_AS"/>
</dbReference>
<comment type="similarity">
    <text evidence="1">Belongs to the sel-1 family.</text>
</comment>
<evidence type="ECO:0000259" key="2">
    <source>
        <dbReference type="PROSITE" id="PS50011"/>
    </source>
</evidence>
<dbReference type="InterPro" id="IPR011990">
    <property type="entry name" value="TPR-like_helical_dom_sf"/>
</dbReference>
<dbReference type="PANTHER" id="PTHR11102:SF160">
    <property type="entry name" value="ERAD-ASSOCIATED E3 UBIQUITIN-PROTEIN LIGASE COMPONENT HRD3"/>
    <property type="match status" value="1"/>
</dbReference>
<dbReference type="Proteomes" id="UP001470230">
    <property type="component" value="Unassembled WGS sequence"/>
</dbReference>
<dbReference type="PROSITE" id="PS50011">
    <property type="entry name" value="PROTEIN_KINASE_DOM"/>
    <property type="match status" value="1"/>
</dbReference>
<evidence type="ECO:0000256" key="1">
    <source>
        <dbReference type="ARBA" id="ARBA00038101"/>
    </source>
</evidence>
<accession>A0ABR2H2Q1</accession>
<name>A0ABR2H2Q1_9EUKA</name>
<dbReference type="SUPFAM" id="SSF81901">
    <property type="entry name" value="HCP-like"/>
    <property type="match status" value="1"/>
</dbReference>
<reference evidence="3 4" key="1">
    <citation type="submission" date="2024-04" db="EMBL/GenBank/DDBJ databases">
        <title>Tritrichomonas musculus Genome.</title>
        <authorList>
            <person name="Alves-Ferreira E."/>
            <person name="Grigg M."/>
            <person name="Lorenzi H."/>
            <person name="Galac M."/>
        </authorList>
    </citation>
    <scope>NUCLEOTIDE SEQUENCE [LARGE SCALE GENOMIC DNA]</scope>
    <source>
        <strain evidence="3 4">EAF2021</strain>
    </source>
</reference>
<dbReference type="InterPro" id="IPR000719">
    <property type="entry name" value="Prot_kinase_dom"/>
</dbReference>
<evidence type="ECO:0000313" key="4">
    <source>
        <dbReference type="Proteomes" id="UP001470230"/>
    </source>
</evidence>
<feature type="domain" description="Protein kinase" evidence="2">
    <location>
        <begin position="193"/>
        <end position="417"/>
    </location>
</feature>
<dbReference type="Gene3D" id="1.10.510.10">
    <property type="entry name" value="Transferase(Phosphotransferase) domain 1"/>
    <property type="match status" value="1"/>
</dbReference>
<dbReference type="SMART" id="SM00220">
    <property type="entry name" value="S_TKc"/>
    <property type="match status" value="1"/>
</dbReference>
<dbReference type="Gene3D" id="1.25.40.10">
    <property type="entry name" value="Tetratricopeptide repeat domain"/>
    <property type="match status" value="1"/>
</dbReference>